<feature type="domain" description="Mur ligase central" evidence="2">
    <location>
        <begin position="4"/>
        <end position="109"/>
    </location>
</feature>
<comment type="caution">
    <text evidence="3">The sequence shown here is derived from an EMBL/GenBank/DDBJ whole genome shotgun (WGS) entry which is preliminary data.</text>
</comment>
<accession>A0A0G0Z2J6</accession>
<dbReference type="InterPro" id="IPR004101">
    <property type="entry name" value="Mur_ligase_C"/>
</dbReference>
<protein>
    <submittedName>
        <fullName evidence="3">UDP-N-acetylmuramoylalanyl-D-glutamate-2, 6-diaminopimelate ligase</fullName>
    </submittedName>
</protein>
<dbReference type="InterPro" id="IPR036565">
    <property type="entry name" value="Mur-like_cat_sf"/>
</dbReference>
<dbReference type="Gene3D" id="3.40.1190.10">
    <property type="entry name" value="Mur-like, catalytic domain"/>
    <property type="match status" value="1"/>
</dbReference>
<sequence>KKMTMLGRFQTQKLLKQMLKAGCTVAIIETSSEGIKQYRHIGIDYNMLVLTNLYPEHIEAHGSFENYKKTKGKLFKHLGKKTIIINTDDKHADYFLNFPAKKKIKYNIKDWDNNWQMNLLGEYNKYNVLAAMTVAKELKIEPKIDNLKPLPGRLEFIENNLGINIIVDYSFEPKALEKLYQTIADIKYNKLIHVLGSTGGGRDKARRPILGKMANEKADIVIITNEDPYDENPQEIIDQVASQVEKNKLYKILDRRAAIKKALELADKRDLVLITGKGAEQAMCVENGKMIPWDDRTVVREELVKLS</sequence>
<dbReference type="PANTHER" id="PTHR23135:SF4">
    <property type="entry name" value="UDP-N-ACETYLMURAMOYL-L-ALANYL-D-GLUTAMATE--2,6-DIAMINOPIMELATE LIGASE MURE HOMOLOG, CHLOROPLASTIC"/>
    <property type="match status" value="1"/>
</dbReference>
<dbReference type="PANTHER" id="PTHR23135">
    <property type="entry name" value="MUR LIGASE FAMILY MEMBER"/>
    <property type="match status" value="1"/>
</dbReference>
<reference evidence="3 4" key="1">
    <citation type="journal article" date="2015" name="Nature">
        <title>rRNA introns, odd ribosomes, and small enigmatic genomes across a large radiation of phyla.</title>
        <authorList>
            <person name="Brown C.T."/>
            <person name="Hug L.A."/>
            <person name="Thomas B.C."/>
            <person name="Sharon I."/>
            <person name="Castelle C.J."/>
            <person name="Singh A."/>
            <person name="Wilkins M.J."/>
            <person name="Williams K.H."/>
            <person name="Banfield J.F."/>
        </authorList>
    </citation>
    <scope>NUCLEOTIDE SEQUENCE [LARGE SCALE GENOMIC DNA]</scope>
</reference>
<dbReference type="AlphaFoldDB" id="A0A0G0Z2J6"/>
<evidence type="ECO:0000259" key="2">
    <source>
        <dbReference type="Pfam" id="PF08245"/>
    </source>
</evidence>
<feature type="non-terminal residue" evidence="3">
    <location>
        <position position="1"/>
    </location>
</feature>
<dbReference type="InterPro" id="IPR036615">
    <property type="entry name" value="Mur_ligase_C_dom_sf"/>
</dbReference>
<name>A0A0G0Z2J6_9BACT</name>
<dbReference type="Pfam" id="PF02875">
    <property type="entry name" value="Mur_ligase_C"/>
    <property type="match status" value="1"/>
</dbReference>
<dbReference type="Proteomes" id="UP000034516">
    <property type="component" value="Unassembled WGS sequence"/>
</dbReference>
<dbReference type="Pfam" id="PF08245">
    <property type="entry name" value="Mur_ligase_M"/>
    <property type="match status" value="1"/>
</dbReference>
<dbReference type="GO" id="GO:0005524">
    <property type="term" value="F:ATP binding"/>
    <property type="evidence" value="ECO:0007669"/>
    <property type="project" value="InterPro"/>
</dbReference>
<dbReference type="SUPFAM" id="SSF53244">
    <property type="entry name" value="MurD-like peptide ligases, peptide-binding domain"/>
    <property type="match status" value="1"/>
</dbReference>
<organism evidence="3 4">
    <name type="scientific">Candidatus Kuenenbacteria bacterium GW2011_GWA2_42_15</name>
    <dbReference type="NCBI Taxonomy" id="1618677"/>
    <lineage>
        <taxon>Bacteria</taxon>
        <taxon>Candidatus Kueneniibacteriota</taxon>
    </lineage>
</organism>
<gene>
    <name evidence="3" type="ORF">UV02_C0005G0023</name>
</gene>
<dbReference type="GO" id="GO:0016881">
    <property type="term" value="F:acid-amino acid ligase activity"/>
    <property type="evidence" value="ECO:0007669"/>
    <property type="project" value="InterPro"/>
</dbReference>
<proteinExistence type="predicted"/>
<evidence type="ECO:0000259" key="1">
    <source>
        <dbReference type="Pfam" id="PF02875"/>
    </source>
</evidence>
<evidence type="ECO:0000313" key="4">
    <source>
        <dbReference type="Proteomes" id="UP000034516"/>
    </source>
</evidence>
<dbReference type="SUPFAM" id="SSF53623">
    <property type="entry name" value="MurD-like peptide ligases, catalytic domain"/>
    <property type="match status" value="1"/>
</dbReference>
<dbReference type="Gene3D" id="3.90.190.20">
    <property type="entry name" value="Mur ligase, C-terminal domain"/>
    <property type="match status" value="1"/>
</dbReference>
<dbReference type="EMBL" id="LCCW01000005">
    <property type="protein sequence ID" value="KKS42992.1"/>
    <property type="molecule type" value="Genomic_DNA"/>
</dbReference>
<evidence type="ECO:0000313" key="3">
    <source>
        <dbReference type="EMBL" id="KKS42992.1"/>
    </source>
</evidence>
<dbReference type="InterPro" id="IPR013221">
    <property type="entry name" value="Mur_ligase_cen"/>
</dbReference>
<feature type="domain" description="Mur ligase C-terminal" evidence="1">
    <location>
        <begin position="152"/>
        <end position="278"/>
    </location>
</feature>
<keyword evidence="3" id="KW-0436">Ligase</keyword>